<protein>
    <submittedName>
        <fullName evidence="2">Uncharacterized protein</fullName>
    </submittedName>
</protein>
<accession>A0A450UMQ1</accession>
<keyword evidence="1" id="KW-0812">Transmembrane</keyword>
<feature type="transmembrane region" description="Helical" evidence="1">
    <location>
        <begin position="20"/>
        <end position="42"/>
    </location>
</feature>
<organism evidence="2">
    <name type="scientific">Candidatus Kentrum sp. LFY</name>
    <dbReference type="NCBI Taxonomy" id="2126342"/>
    <lineage>
        <taxon>Bacteria</taxon>
        <taxon>Pseudomonadati</taxon>
        <taxon>Pseudomonadota</taxon>
        <taxon>Gammaproteobacteria</taxon>
        <taxon>Candidatus Kentrum</taxon>
    </lineage>
</organism>
<sequence>MNRKIYQDQYDFELNQRNHLTSSVNVPIMVVIVVGGVVSSMVLNVPYALNASSIVFSLASIICAIFLLISICLLFGSSIGYKYMKLPPPSELDRYYEELLQWHKNNGTETDARNDFDDYLYERLGESVEVNSNNNINRGNFLHMATIMIAVATLFLAISGAIYVYAKLQNGQTPYKVQIIGTVDMK</sequence>
<gene>
    <name evidence="2" type="ORF">BECKLFY1418B_GA0070995_10508</name>
</gene>
<dbReference type="EMBL" id="CAADFF010000050">
    <property type="protein sequence ID" value="VFJ93812.1"/>
    <property type="molecule type" value="Genomic_DNA"/>
</dbReference>
<evidence type="ECO:0000256" key="1">
    <source>
        <dbReference type="SAM" id="Phobius"/>
    </source>
</evidence>
<reference evidence="2" key="1">
    <citation type="submission" date="2019-02" db="EMBL/GenBank/DDBJ databases">
        <authorList>
            <person name="Gruber-Vodicka R. H."/>
            <person name="Seah K. B. B."/>
        </authorList>
    </citation>
    <scope>NUCLEOTIDE SEQUENCE</scope>
    <source>
        <strain evidence="2">BECK_M7</strain>
    </source>
</reference>
<keyword evidence="1" id="KW-1133">Transmembrane helix</keyword>
<feature type="transmembrane region" description="Helical" evidence="1">
    <location>
        <begin position="54"/>
        <end position="76"/>
    </location>
</feature>
<name>A0A450UMQ1_9GAMM</name>
<keyword evidence="1" id="KW-0472">Membrane</keyword>
<evidence type="ECO:0000313" key="2">
    <source>
        <dbReference type="EMBL" id="VFJ93812.1"/>
    </source>
</evidence>
<proteinExistence type="predicted"/>
<feature type="transmembrane region" description="Helical" evidence="1">
    <location>
        <begin position="141"/>
        <end position="166"/>
    </location>
</feature>
<dbReference type="AlphaFoldDB" id="A0A450UMQ1"/>